<dbReference type="OrthoDB" id="9776390at2"/>
<evidence type="ECO:0000256" key="11">
    <source>
        <dbReference type="RuleBase" id="RU003783"/>
    </source>
</evidence>
<dbReference type="InterPro" id="IPR027417">
    <property type="entry name" value="P-loop_NTPase"/>
</dbReference>
<dbReference type="SUPFAM" id="SSF52540">
    <property type="entry name" value="P-loop containing nucleoside triphosphate hydrolases"/>
    <property type="match status" value="2"/>
</dbReference>
<feature type="region of interest" description="Interaction with substrate tRNA" evidence="10">
    <location>
        <begin position="42"/>
        <end position="45"/>
    </location>
</feature>
<protein>
    <recommendedName>
        <fullName evidence="10">tRNA dimethylallyltransferase</fullName>
        <ecNumber evidence="10">2.5.1.75</ecNumber>
    </recommendedName>
    <alternativeName>
        <fullName evidence="10">Dimethylallyl diphosphate:tRNA dimethylallyltransferase</fullName>
        <shortName evidence="10">DMAPP:tRNA dimethylallyltransferase</shortName>
        <shortName evidence="10">DMATase</shortName>
    </alternativeName>
    <alternativeName>
        <fullName evidence="10">Isopentenyl-diphosphate:tRNA isopentenyltransferase</fullName>
        <shortName evidence="10">IPP transferase</shortName>
        <shortName evidence="10">IPPT</shortName>
        <shortName evidence="10">IPTase</shortName>
    </alternativeName>
</protein>
<evidence type="ECO:0000256" key="3">
    <source>
        <dbReference type="ARBA" id="ARBA00005842"/>
    </source>
</evidence>
<dbReference type="InterPro" id="IPR018022">
    <property type="entry name" value="IPT"/>
</dbReference>
<gene>
    <name evidence="10" type="primary">miaA</name>
    <name evidence="14" type="ORF">NH26_04255</name>
</gene>
<evidence type="ECO:0000256" key="12">
    <source>
        <dbReference type="RuleBase" id="RU003784"/>
    </source>
</evidence>
<keyword evidence="8 10" id="KW-0460">Magnesium</keyword>
<dbReference type="STRING" id="915059.NH26_04255"/>
<evidence type="ECO:0000256" key="1">
    <source>
        <dbReference type="ARBA" id="ARBA00001946"/>
    </source>
</evidence>
<evidence type="ECO:0000313" key="15">
    <source>
        <dbReference type="Proteomes" id="UP000179797"/>
    </source>
</evidence>
<keyword evidence="7 10" id="KW-0067">ATP-binding</keyword>
<feature type="site" description="Interaction with substrate tRNA" evidence="10">
    <location>
        <position position="135"/>
    </location>
</feature>
<keyword evidence="4 10" id="KW-0808">Transferase</keyword>
<dbReference type="AlphaFoldDB" id="A0A1S1YX73"/>
<dbReference type="PANTHER" id="PTHR11088:SF60">
    <property type="entry name" value="TRNA DIMETHYLALLYLTRANSFERASE"/>
    <property type="match status" value="1"/>
</dbReference>
<evidence type="ECO:0000256" key="6">
    <source>
        <dbReference type="ARBA" id="ARBA00022741"/>
    </source>
</evidence>
<feature type="site" description="Interaction with substrate tRNA" evidence="10">
    <location>
        <position position="111"/>
    </location>
</feature>
<feature type="binding site" evidence="10">
    <location>
        <begin position="19"/>
        <end position="24"/>
    </location>
    <ligand>
        <name>substrate</name>
    </ligand>
</feature>
<feature type="binding site" evidence="10">
    <location>
        <begin position="17"/>
        <end position="24"/>
    </location>
    <ligand>
        <name>ATP</name>
        <dbReference type="ChEBI" id="CHEBI:30616"/>
    </ligand>
</feature>
<dbReference type="EC" id="2.5.1.75" evidence="10"/>
<evidence type="ECO:0000256" key="4">
    <source>
        <dbReference type="ARBA" id="ARBA00022679"/>
    </source>
</evidence>
<evidence type="ECO:0000256" key="2">
    <source>
        <dbReference type="ARBA" id="ARBA00003213"/>
    </source>
</evidence>
<dbReference type="Proteomes" id="UP000179797">
    <property type="component" value="Unassembled WGS sequence"/>
</dbReference>
<dbReference type="Pfam" id="PF01715">
    <property type="entry name" value="IPPT"/>
    <property type="match status" value="1"/>
</dbReference>
<evidence type="ECO:0000256" key="5">
    <source>
        <dbReference type="ARBA" id="ARBA00022694"/>
    </source>
</evidence>
<name>A0A1S1YX73_FLAPC</name>
<comment type="cofactor">
    <cofactor evidence="1 10">
        <name>Mg(2+)</name>
        <dbReference type="ChEBI" id="CHEBI:18420"/>
    </cofactor>
</comment>
<dbReference type="Gene3D" id="3.40.50.300">
    <property type="entry name" value="P-loop containing nucleotide triphosphate hydrolases"/>
    <property type="match status" value="1"/>
</dbReference>
<keyword evidence="15" id="KW-1185">Reference proteome</keyword>
<dbReference type="NCBIfam" id="TIGR00174">
    <property type="entry name" value="miaA"/>
    <property type="match status" value="1"/>
</dbReference>
<keyword evidence="6 10" id="KW-0547">Nucleotide-binding</keyword>
<evidence type="ECO:0000256" key="8">
    <source>
        <dbReference type="ARBA" id="ARBA00022842"/>
    </source>
</evidence>
<comment type="function">
    <text evidence="2 10 12">Catalyzes the transfer of a dimethylallyl group onto the adenine at position 37 in tRNAs that read codons beginning with uridine, leading to the formation of N6-(dimethylallyl)adenosine (i(6)A).</text>
</comment>
<dbReference type="InterPro" id="IPR039657">
    <property type="entry name" value="Dimethylallyltransferase"/>
</dbReference>
<dbReference type="PANTHER" id="PTHR11088">
    <property type="entry name" value="TRNA DIMETHYLALLYLTRANSFERASE"/>
    <property type="match status" value="1"/>
</dbReference>
<sequence>MSQENSSNNTPLIVITGPTASGKTSLATKLAYQMSGEVISADSRQVFREMDIGTGKDLEDYLINDTEIPYHLIDICDPGQDFNLYLFQKLYSDAVKEILQRKNQPILSGGTGLYIEAVTLEGYEDVWIPKNEKLRKELDGKSLESLIEYYKTLVDATSTINIDGIAHRERSLLRAIEIEYFTKNKVETHLTAVDIPKLDTFNFAINIDRDTRWAKIERRLDERLKEGMIEEVQQLLTKIDQEKLKSYGLEYRYVTSYLLNEISYDDMRNDLLKAIQQFSKRQMTWFRRMEKKTKIHWIPVEWEMNKKIDFVLNTIEMN</sequence>
<dbReference type="EMBL" id="JRYR02000001">
    <property type="protein sequence ID" value="OHX65616.1"/>
    <property type="molecule type" value="Genomic_DNA"/>
</dbReference>
<comment type="caution">
    <text evidence="10">Lacks conserved residue(s) required for the propagation of feature annotation.</text>
</comment>
<evidence type="ECO:0000256" key="10">
    <source>
        <dbReference type="HAMAP-Rule" id="MF_00185"/>
    </source>
</evidence>
<organism evidence="14 15">
    <name type="scientific">Flammeovirga pacifica</name>
    <dbReference type="NCBI Taxonomy" id="915059"/>
    <lineage>
        <taxon>Bacteria</taxon>
        <taxon>Pseudomonadati</taxon>
        <taxon>Bacteroidota</taxon>
        <taxon>Cytophagia</taxon>
        <taxon>Cytophagales</taxon>
        <taxon>Flammeovirgaceae</taxon>
        <taxon>Flammeovirga</taxon>
    </lineage>
</organism>
<dbReference type="HAMAP" id="MF_00185">
    <property type="entry name" value="IPP_trans"/>
    <property type="match status" value="1"/>
</dbReference>
<evidence type="ECO:0000256" key="13">
    <source>
        <dbReference type="RuleBase" id="RU003785"/>
    </source>
</evidence>
<dbReference type="GO" id="GO:0006400">
    <property type="term" value="P:tRNA modification"/>
    <property type="evidence" value="ECO:0007669"/>
    <property type="project" value="TreeGrafter"/>
</dbReference>
<evidence type="ECO:0000256" key="7">
    <source>
        <dbReference type="ARBA" id="ARBA00022840"/>
    </source>
</evidence>
<proteinExistence type="inferred from homology"/>
<comment type="similarity">
    <text evidence="3 10 13">Belongs to the IPP transferase family.</text>
</comment>
<dbReference type="RefSeq" id="WP_044222037.1">
    <property type="nucleotide sequence ID" value="NZ_JRYR02000001.1"/>
</dbReference>
<reference evidence="14 15" key="1">
    <citation type="journal article" date="2012" name="Int. J. Syst. Evol. Microbiol.">
        <title>Flammeovirga pacifica sp. nov., isolated from deep-sea sediment.</title>
        <authorList>
            <person name="Xu H."/>
            <person name="Fu Y."/>
            <person name="Yang N."/>
            <person name="Ding Z."/>
            <person name="Lai Q."/>
            <person name="Zeng R."/>
        </authorList>
    </citation>
    <scope>NUCLEOTIDE SEQUENCE [LARGE SCALE GENOMIC DNA]</scope>
    <source>
        <strain evidence="15">DSM 24597 / LMG 26175 / WPAGA1</strain>
    </source>
</reference>
<comment type="caution">
    <text evidence="14">The sequence shown here is derived from an EMBL/GenBank/DDBJ whole genome shotgun (WGS) entry which is preliminary data.</text>
</comment>
<accession>A0A1S1YX73</accession>
<dbReference type="GO" id="GO:0052381">
    <property type="term" value="F:tRNA dimethylallyltransferase activity"/>
    <property type="evidence" value="ECO:0007669"/>
    <property type="project" value="UniProtKB-UniRule"/>
</dbReference>
<keyword evidence="5 10" id="KW-0819">tRNA processing</keyword>
<comment type="subunit">
    <text evidence="10">Monomer.</text>
</comment>
<dbReference type="GO" id="GO:0005524">
    <property type="term" value="F:ATP binding"/>
    <property type="evidence" value="ECO:0007669"/>
    <property type="project" value="UniProtKB-UniRule"/>
</dbReference>
<evidence type="ECO:0000313" key="14">
    <source>
        <dbReference type="EMBL" id="OHX65616.1"/>
    </source>
</evidence>
<evidence type="ECO:0000256" key="9">
    <source>
        <dbReference type="ARBA" id="ARBA00049563"/>
    </source>
</evidence>
<comment type="catalytic activity">
    <reaction evidence="9 10 11">
        <text>adenosine(37) in tRNA + dimethylallyl diphosphate = N(6)-dimethylallyladenosine(37) in tRNA + diphosphate</text>
        <dbReference type="Rhea" id="RHEA:26482"/>
        <dbReference type="Rhea" id="RHEA-COMP:10162"/>
        <dbReference type="Rhea" id="RHEA-COMP:10375"/>
        <dbReference type="ChEBI" id="CHEBI:33019"/>
        <dbReference type="ChEBI" id="CHEBI:57623"/>
        <dbReference type="ChEBI" id="CHEBI:74411"/>
        <dbReference type="ChEBI" id="CHEBI:74415"/>
        <dbReference type="EC" id="2.5.1.75"/>
    </reaction>
</comment>